<name>A0A7M4EUV3_CROPO</name>
<sequence>MWTVVVFVLLICLCISENRISILKERGARVIQINKLSSEKQCRQACKSLSASGHHSCNWSMFYQNRCVLLHCRHLGVCQNARAQDIKDLLGEFILKKRSLEPNQTTDAKQTVVTDITNNDSEVERNTPAPSALEMTTRGTRTSPIVVVATSATTNTARATTTTASSTPMTANTTIASIRTTNKVKMSTIPATSNKTHFGALNVSENSSVLPSTIHPAATSPNSSHAASSSHPSTTFGESKLSPNISLASTTPVPVLSTTTQPSTTITTSSTSASNRSTTVGGNPKTVILSTAAATSRQYLEDGTGVSQVTSPSIPVTEMNSLNPKLVTTTAKTTRVKPTPPLPDTTEGAKRLTSQLTTEATIGSGVRTIYTTVLTKLTTTNAADTARTTVPGLDISQQSTASVHLPPNAADDISSLLAVLMFGILFFITVIVLFAIQAYESYKKKDYTQVDYLINGMYADSEM</sequence>
<dbReference type="OrthoDB" id="10071013at2759"/>
<accession>A0A7M4EUV3</accession>
<proteinExistence type="predicted"/>
<reference evidence="4" key="2">
    <citation type="submission" date="2025-09" db="UniProtKB">
        <authorList>
            <consortium name="Ensembl"/>
        </authorList>
    </citation>
    <scope>IDENTIFICATION</scope>
</reference>
<dbReference type="RefSeq" id="XP_019402821.1">
    <property type="nucleotide sequence ID" value="XM_019547276.1"/>
</dbReference>
<dbReference type="Proteomes" id="UP000594220">
    <property type="component" value="Unplaced"/>
</dbReference>
<keyword evidence="3" id="KW-0732">Signal</keyword>
<feature type="compositionally biased region" description="Low complexity" evidence="1">
    <location>
        <begin position="249"/>
        <end position="280"/>
    </location>
</feature>
<evidence type="ECO:0000256" key="3">
    <source>
        <dbReference type="SAM" id="SignalP"/>
    </source>
</evidence>
<dbReference type="OMA" id="SICICEH"/>
<dbReference type="InterPro" id="IPR041056">
    <property type="entry name" value="DUF5585"/>
</dbReference>
<dbReference type="RefSeq" id="XP_019402822.1">
    <property type="nucleotide sequence ID" value="XM_019547277.1"/>
</dbReference>
<evidence type="ECO:0000313" key="5">
    <source>
        <dbReference type="Proteomes" id="UP000594220"/>
    </source>
</evidence>
<feature type="compositionally biased region" description="Low complexity" evidence="1">
    <location>
        <begin position="215"/>
        <end position="235"/>
    </location>
</feature>
<gene>
    <name evidence="4" type="primary">CUNH11orf24</name>
</gene>
<keyword evidence="2" id="KW-0812">Transmembrane</keyword>
<feature type="transmembrane region" description="Helical" evidence="2">
    <location>
        <begin position="416"/>
        <end position="436"/>
    </location>
</feature>
<dbReference type="GeneTree" id="ENSGT00940000153377"/>
<reference evidence="4" key="1">
    <citation type="submission" date="2025-08" db="UniProtKB">
        <authorList>
            <consortium name="Ensembl"/>
        </authorList>
    </citation>
    <scope>IDENTIFICATION</scope>
</reference>
<evidence type="ECO:0008006" key="6">
    <source>
        <dbReference type="Google" id="ProtNLM"/>
    </source>
</evidence>
<feature type="region of interest" description="Disordered" evidence="1">
    <location>
        <begin position="211"/>
        <end position="284"/>
    </location>
</feature>
<dbReference type="Pfam" id="PF17823">
    <property type="entry name" value="DUF5585"/>
    <property type="match status" value="1"/>
</dbReference>
<protein>
    <recommendedName>
        <fullName evidence="6">MANSC domain-containing protein</fullName>
    </recommendedName>
</protein>
<feature type="chain" id="PRO_5029895126" description="MANSC domain-containing protein" evidence="3">
    <location>
        <begin position="17"/>
        <end position="463"/>
    </location>
</feature>
<dbReference type="CTD" id="104949934"/>
<organism evidence="4 5">
    <name type="scientific">Crocodylus porosus</name>
    <name type="common">Saltwater crocodile</name>
    <name type="synonym">Estuarine crocodile</name>
    <dbReference type="NCBI Taxonomy" id="8502"/>
    <lineage>
        <taxon>Eukaryota</taxon>
        <taxon>Metazoa</taxon>
        <taxon>Chordata</taxon>
        <taxon>Craniata</taxon>
        <taxon>Vertebrata</taxon>
        <taxon>Euteleostomi</taxon>
        <taxon>Archelosauria</taxon>
        <taxon>Archosauria</taxon>
        <taxon>Crocodylia</taxon>
        <taxon>Longirostres</taxon>
        <taxon>Crocodylidae</taxon>
        <taxon>Crocodylus</taxon>
    </lineage>
</organism>
<evidence type="ECO:0000256" key="1">
    <source>
        <dbReference type="SAM" id="MobiDB-lite"/>
    </source>
</evidence>
<dbReference type="GeneID" id="109318192"/>
<feature type="signal peptide" evidence="3">
    <location>
        <begin position="1"/>
        <end position="16"/>
    </location>
</feature>
<keyword evidence="2" id="KW-1133">Transmembrane helix</keyword>
<evidence type="ECO:0000256" key="2">
    <source>
        <dbReference type="SAM" id="Phobius"/>
    </source>
</evidence>
<keyword evidence="5" id="KW-1185">Reference proteome</keyword>
<dbReference type="Ensembl" id="ENSCPRT00005016637.1">
    <property type="protein sequence ID" value="ENSCPRP00005014167.1"/>
    <property type="gene ID" value="ENSCPRG00005009975.1"/>
</dbReference>
<dbReference type="AlphaFoldDB" id="A0A7M4EUV3"/>
<keyword evidence="2" id="KW-0472">Membrane</keyword>
<evidence type="ECO:0000313" key="4">
    <source>
        <dbReference type="Ensembl" id="ENSCPRP00005014167.1"/>
    </source>
</evidence>